<dbReference type="AlphaFoldDB" id="A0A418YTI6"/>
<keyword evidence="2" id="KW-1185">Reference proteome</keyword>
<sequence>MGATITASQTEQPRIYVACLAAYNNGILHGAWIDAAQEAWALWDEVATILAASPIAGAEEWAIHDYEGFGGVRVAEYAGLDRVAALASFIAEHGVLGAALLDHCDGDLEEARQALKDRHIGTYASLADYVQELTEETTAIPQSLRYYIDYQAMARDAEISGDLFTVQTAWDAVHVFAGC</sequence>
<dbReference type="RefSeq" id="WP_119745229.1">
    <property type="nucleotide sequence ID" value="NZ_QVRA01000006.1"/>
</dbReference>
<accession>A0A418YTI6</accession>
<organism evidence="1 2">
    <name type="scientific">Sphingobium terrigena</name>
    <dbReference type="NCBI Taxonomy" id="2304063"/>
    <lineage>
        <taxon>Bacteria</taxon>
        <taxon>Pseudomonadati</taxon>
        <taxon>Pseudomonadota</taxon>
        <taxon>Alphaproteobacteria</taxon>
        <taxon>Sphingomonadales</taxon>
        <taxon>Sphingomonadaceae</taxon>
        <taxon>Sphingobium</taxon>
    </lineage>
</organism>
<gene>
    <name evidence="1" type="ORF">D0Z70_08200</name>
</gene>
<name>A0A418YTI6_9SPHN</name>
<dbReference type="InterPro" id="IPR041893">
    <property type="entry name" value="ArdA_dom3"/>
</dbReference>
<dbReference type="OrthoDB" id="944647at2"/>
<dbReference type="Proteomes" id="UP000283469">
    <property type="component" value="Unassembled WGS sequence"/>
</dbReference>
<reference evidence="1 2" key="1">
    <citation type="submission" date="2018-08" db="EMBL/GenBank/DDBJ databases">
        <title>Sphingobium sp. EO9.</title>
        <authorList>
            <person name="Park Y."/>
            <person name="Kim K.H."/>
            <person name="Jeon C.O."/>
        </authorList>
    </citation>
    <scope>NUCLEOTIDE SEQUENCE [LARGE SCALE GENOMIC DNA]</scope>
    <source>
        <strain evidence="1 2">EO9</strain>
    </source>
</reference>
<comment type="caution">
    <text evidence="1">The sequence shown here is derived from an EMBL/GenBank/DDBJ whole genome shotgun (WGS) entry which is preliminary data.</text>
</comment>
<proteinExistence type="predicted"/>
<dbReference type="Gene3D" id="1.10.10.1190">
    <property type="entry name" value="Antirestriction protein ArdA, domain 3"/>
    <property type="match status" value="1"/>
</dbReference>
<protein>
    <submittedName>
        <fullName evidence="1">Antirestriction protein ArdA</fullName>
    </submittedName>
</protein>
<evidence type="ECO:0000313" key="1">
    <source>
        <dbReference type="EMBL" id="RJG55382.1"/>
    </source>
</evidence>
<dbReference type="InterPro" id="IPR041895">
    <property type="entry name" value="ArdA_dom1"/>
</dbReference>
<dbReference type="EMBL" id="QVRA01000006">
    <property type="protein sequence ID" value="RJG55382.1"/>
    <property type="molecule type" value="Genomic_DNA"/>
</dbReference>
<dbReference type="Gene3D" id="3.10.20.480">
    <property type="entry name" value="Antirestriction protein ArdA, domain 1"/>
    <property type="match status" value="1"/>
</dbReference>
<evidence type="ECO:0000313" key="2">
    <source>
        <dbReference type="Proteomes" id="UP000283469"/>
    </source>
</evidence>
<dbReference type="Pfam" id="PF07275">
    <property type="entry name" value="ArdA"/>
    <property type="match status" value="1"/>
</dbReference>
<dbReference type="InterPro" id="IPR009899">
    <property type="entry name" value="ArdA"/>
</dbReference>